<name>A0ACB8D5T7_DERSI</name>
<protein>
    <submittedName>
        <fullName evidence="1">Uncharacterized protein</fullName>
    </submittedName>
</protein>
<accession>A0ACB8D5T7</accession>
<evidence type="ECO:0000313" key="2">
    <source>
        <dbReference type="Proteomes" id="UP000821865"/>
    </source>
</evidence>
<reference evidence="1" key="1">
    <citation type="submission" date="2020-05" db="EMBL/GenBank/DDBJ databases">
        <title>Large-scale comparative analyses of tick genomes elucidate their genetic diversity and vector capacities.</title>
        <authorList>
            <person name="Jia N."/>
            <person name="Wang J."/>
            <person name="Shi W."/>
            <person name="Du L."/>
            <person name="Sun Y."/>
            <person name="Zhan W."/>
            <person name="Jiang J."/>
            <person name="Wang Q."/>
            <person name="Zhang B."/>
            <person name="Ji P."/>
            <person name="Sakyi L.B."/>
            <person name="Cui X."/>
            <person name="Yuan T."/>
            <person name="Jiang B."/>
            <person name="Yang W."/>
            <person name="Lam T.T.-Y."/>
            <person name="Chang Q."/>
            <person name="Ding S."/>
            <person name="Wang X."/>
            <person name="Zhu J."/>
            <person name="Ruan X."/>
            <person name="Zhao L."/>
            <person name="Wei J."/>
            <person name="Que T."/>
            <person name="Du C."/>
            <person name="Cheng J."/>
            <person name="Dai P."/>
            <person name="Han X."/>
            <person name="Huang E."/>
            <person name="Gao Y."/>
            <person name="Liu J."/>
            <person name="Shao H."/>
            <person name="Ye R."/>
            <person name="Li L."/>
            <person name="Wei W."/>
            <person name="Wang X."/>
            <person name="Wang C."/>
            <person name="Yang T."/>
            <person name="Huo Q."/>
            <person name="Li W."/>
            <person name="Guo W."/>
            <person name="Chen H."/>
            <person name="Zhou L."/>
            <person name="Ni X."/>
            <person name="Tian J."/>
            <person name="Zhou Y."/>
            <person name="Sheng Y."/>
            <person name="Liu T."/>
            <person name="Pan Y."/>
            <person name="Xia L."/>
            <person name="Li J."/>
            <person name="Zhao F."/>
            <person name="Cao W."/>
        </authorList>
    </citation>
    <scope>NUCLEOTIDE SEQUENCE</scope>
    <source>
        <strain evidence="1">Dsil-2018</strain>
    </source>
</reference>
<evidence type="ECO:0000313" key="1">
    <source>
        <dbReference type="EMBL" id="KAH7959721.1"/>
    </source>
</evidence>
<keyword evidence="2" id="KW-1185">Reference proteome</keyword>
<sequence>MCGAEGHLGKTCETPRCERCEVYGHETAKCTSPCRRCAGNYVTADCFLPGRTPLQPQAPASSENNDCQLDQDELSKDFLNADRAPEVQTSPEGPRNSDLSETLSRSESSDSSEDEDFTPFPSSEKSTTEVSASEANSSKTTSPPEHGSNQAADYAAREGVDANEPTDKPRIPVGREHRPQPEQTPTPGTMRGTGLLQASGYHVPRRTDASLKNPHVAEVLTAEQGSSAATLSAFTAARVLPGYSLGFLSSSRTTIIESRIGLDDISCNRSVKPASFDMLPRFPSYGLCKAMTGPAPWTDQWNPRFHQHTFSMAAVIHAGASKTASTPRSPYLPPSSQHQPVGIPSHPQRWTTSMAAQQYNQYNQYVLITATDPQRSRNGASYDLGLYSASTSATTWTWHIGFGKRAPVAAVFPAARDAQPPHVEPFPRIGRNTADDFGLPPARASAPPARYAVPRNTPSPATQQQYLHKSSVQHQQQQTYHDSLVTSSQHGAMSFTVPTPIPPIPWSHHQPNGIPRQHQCWPIPMAAQQYDGMGDQTSRYRQQNQIQWPAVLIVQQNQQAQKGSYGRMVQQHIQSTEAQRMNHQSIRPPMSKSYDQATWTPPKGNTVCSNVERAKPEVGSEVGAEQNANEDAAKPYVAAGSATEKGEDTPKKKEGFEKKQEHDIPADAETRFQRSNIR</sequence>
<organism evidence="1 2">
    <name type="scientific">Dermacentor silvarum</name>
    <name type="common">Tick</name>
    <dbReference type="NCBI Taxonomy" id="543639"/>
    <lineage>
        <taxon>Eukaryota</taxon>
        <taxon>Metazoa</taxon>
        <taxon>Ecdysozoa</taxon>
        <taxon>Arthropoda</taxon>
        <taxon>Chelicerata</taxon>
        <taxon>Arachnida</taxon>
        <taxon>Acari</taxon>
        <taxon>Parasitiformes</taxon>
        <taxon>Ixodida</taxon>
        <taxon>Ixodoidea</taxon>
        <taxon>Ixodidae</taxon>
        <taxon>Rhipicephalinae</taxon>
        <taxon>Dermacentor</taxon>
    </lineage>
</organism>
<dbReference type="EMBL" id="CM023472">
    <property type="protein sequence ID" value="KAH7959721.1"/>
    <property type="molecule type" value="Genomic_DNA"/>
</dbReference>
<dbReference type="Proteomes" id="UP000821865">
    <property type="component" value="Chromosome 3"/>
</dbReference>
<proteinExistence type="predicted"/>
<comment type="caution">
    <text evidence="1">The sequence shown here is derived from an EMBL/GenBank/DDBJ whole genome shotgun (WGS) entry which is preliminary data.</text>
</comment>
<gene>
    <name evidence="1" type="ORF">HPB49_013311</name>
</gene>